<evidence type="ECO:0000313" key="3">
    <source>
        <dbReference type="Proteomes" id="UP000256645"/>
    </source>
</evidence>
<dbReference type="Proteomes" id="UP000256645">
    <property type="component" value="Unassembled WGS sequence"/>
</dbReference>
<dbReference type="STRING" id="1849047.A0A3D8R641"/>
<dbReference type="OrthoDB" id="3913595at2759"/>
<accession>A0A3D8R641</accession>
<proteinExistence type="predicted"/>
<feature type="region of interest" description="Disordered" evidence="1">
    <location>
        <begin position="27"/>
        <end position="61"/>
    </location>
</feature>
<feature type="compositionally biased region" description="Polar residues" evidence="1">
    <location>
        <begin position="31"/>
        <end position="45"/>
    </location>
</feature>
<dbReference type="InterPro" id="IPR016712">
    <property type="entry name" value="Rbsml_bS1m-like"/>
</dbReference>
<sequence>MASRTMSPGGALLRSSRVFAIPQALPRPASDLSSSAAIGSDTQTLPHPIHATITTPQSSLKRGDWGFKRPLPLRSTTRTSTPFIRVEAIDTIEHVTDYGSAADHTINLQKWHEMGVPISTPTTKKSTSYLQSSAAQNPKSVFEDELDQIAPIEGGAAKHTGQGVRWKFAGPWIAGQTEGEFNRYLQKTVRKRKPEFQKFLRAACAESMSKQAQRKAREQGEESGPVTKAEDITEEQLQKYIVGLRADRTELNSQIRKFLDMPPPPTADMNKEYFLSDDWLSGMSNGGKSDLVVEKTDNASPYANSGPPKTHPSAGLSYLRTAAHTFNHPMYGPQAFHTPVQARVVMPKGASTGSFAPALGVGGFVTDLPSGSDSFDVKGQRRGRKESPLVKGLFNIEPEKVGGSKAYVKPTTASVNSKGQVVLTVDAADPEAVSVYKGTVDEIPTLSVPQYRPQPFSKPVATSDEGFGLKGFAESGALEKGALANPGSLMELGRLLSMEEKK</sequence>
<organism evidence="2 3">
    <name type="scientific">Coleophoma cylindrospora</name>
    <dbReference type="NCBI Taxonomy" id="1849047"/>
    <lineage>
        <taxon>Eukaryota</taxon>
        <taxon>Fungi</taxon>
        <taxon>Dikarya</taxon>
        <taxon>Ascomycota</taxon>
        <taxon>Pezizomycotina</taxon>
        <taxon>Leotiomycetes</taxon>
        <taxon>Helotiales</taxon>
        <taxon>Dermateaceae</taxon>
        <taxon>Coleophoma</taxon>
    </lineage>
</organism>
<dbReference type="GO" id="GO:0070124">
    <property type="term" value="P:mitochondrial translational initiation"/>
    <property type="evidence" value="ECO:0007669"/>
    <property type="project" value="TreeGrafter"/>
</dbReference>
<dbReference type="GO" id="GO:0003735">
    <property type="term" value="F:structural constituent of ribosome"/>
    <property type="evidence" value="ECO:0007669"/>
    <property type="project" value="TreeGrafter"/>
</dbReference>
<comment type="caution">
    <text evidence="2">The sequence shown here is derived from an EMBL/GenBank/DDBJ whole genome shotgun (WGS) entry which is preliminary data.</text>
</comment>
<protein>
    <submittedName>
        <fullName evidence="2">Uncharacterized protein</fullName>
    </submittedName>
</protein>
<dbReference type="Pfam" id="PF11709">
    <property type="entry name" value="Mit_ribos_Mrp51"/>
    <property type="match status" value="1"/>
</dbReference>
<gene>
    <name evidence="2" type="ORF">BP6252_08523</name>
</gene>
<dbReference type="AlphaFoldDB" id="A0A3D8R641"/>
<dbReference type="GO" id="GO:0005763">
    <property type="term" value="C:mitochondrial small ribosomal subunit"/>
    <property type="evidence" value="ECO:0007669"/>
    <property type="project" value="TreeGrafter"/>
</dbReference>
<dbReference type="PANTHER" id="PTHR28058:SF1">
    <property type="entry name" value="SMALL RIBOSOMAL SUBUNIT PROTEIN BS1M"/>
    <property type="match status" value="1"/>
</dbReference>
<reference evidence="2 3" key="1">
    <citation type="journal article" date="2018" name="IMA Fungus">
        <title>IMA Genome-F 9: Draft genome sequence of Annulohypoxylon stygium, Aspergillus mulundensis, Berkeleyomyces basicola (syn. Thielaviopsis basicola), Ceratocystis smalleyi, two Cercospora beticola strains, Coleophoma cylindrospora, Fusarium fracticaudum, Phialophora cf. hyalina, and Morchella septimelata.</title>
        <authorList>
            <person name="Wingfield B.D."/>
            <person name="Bills G.F."/>
            <person name="Dong Y."/>
            <person name="Huang W."/>
            <person name="Nel W.J."/>
            <person name="Swalarsk-Parry B.S."/>
            <person name="Vaghefi N."/>
            <person name="Wilken P.M."/>
            <person name="An Z."/>
            <person name="de Beer Z.W."/>
            <person name="De Vos L."/>
            <person name="Chen L."/>
            <person name="Duong T.A."/>
            <person name="Gao Y."/>
            <person name="Hammerbacher A."/>
            <person name="Kikkert J.R."/>
            <person name="Li Y."/>
            <person name="Li H."/>
            <person name="Li K."/>
            <person name="Li Q."/>
            <person name="Liu X."/>
            <person name="Ma X."/>
            <person name="Naidoo K."/>
            <person name="Pethybridge S.J."/>
            <person name="Sun J."/>
            <person name="Steenkamp E.T."/>
            <person name="van der Nest M.A."/>
            <person name="van Wyk S."/>
            <person name="Wingfield M.J."/>
            <person name="Xiong C."/>
            <person name="Yue Q."/>
            <person name="Zhang X."/>
        </authorList>
    </citation>
    <scope>NUCLEOTIDE SEQUENCE [LARGE SCALE GENOMIC DNA]</scope>
    <source>
        <strain evidence="2 3">BP6252</strain>
    </source>
</reference>
<dbReference type="PANTHER" id="PTHR28058">
    <property type="entry name" value="37S RIBOSOMAL PROTEIN MRP51, MITOCHONDRIAL"/>
    <property type="match status" value="1"/>
</dbReference>
<name>A0A3D8R641_9HELO</name>
<evidence type="ECO:0000256" key="1">
    <source>
        <dbReference type="SAM" id="MobiDB-lite"/>
    </source>
</evidence>
<keyword evidence="3" id="KW-1185">Reference proteome</keyword>
<evidence type="ECO:0000313" key="2">
    <source>
        <dbReference type="EMBL" id="RDW69503.1"/>
    </source>
</evidence>
<dbReference type="EMBL" id="PDLM01000009">
    <property type="protein sequence ID" value="RDW69503.1"/>
    <property type="molecule type" value="Genomic_DNA"/>
</dbReference>